<dbReference type="SUPFAM" id="SSF56655">
    <property type="entry name" value="Carbohydrate phosphatase"/>
    <property type="match status" value="1"/>
</dbReference>
<dbReference type="Gene3D" id="3.40.190.80">
    <property type="match status" value="1"/>
</dbReference>
<dbReference type="KEGG" id="lvs:LOKVESSMR4R_03755"/>
<comment type="cofactor">
    <cofactor evidence="2">
        <name>Mg(2+)</name>
        <dbReference type="ChEBI" id="CHEBI:18420"/>
    </cofactor>
</comment>
<dbReference type="GO" id="GO:0007165">
    <property type="term" value="P:signal transduction"/>
    <property type="evidence" value="ECO:0007669"/>
    <property type="project" value="TreeGrafter"/>
</dbReference>
<organism evidence="3 4">
    <name type="scientific">Yoonia vestfoldensis</name>
    <dbReference type="NCBI Taxonomy" id="245188"/>
    <lineage>
        <taxon>Bacteria</taxon>
        <taxon>Pseudomonadati</taxon>
        <taxon>Pseudomonadota</taxon>
        <taxon>Alphaproteobacteria</taxon>
        <taxon>Rhodobacterales</taxon>
        <taxon>Paracoccaceae</taxon>
        <taxon>Yoonia</taxon>
    </lineage>
</organism>
<dbReference type="GO" id="GO:0008934">
    <property type="term" value="F:inositol monophosphate 1-phosphatase activity"/>
    <property type="evidence" value="ECO:0007669"/>
    <property type="project" value="TreeGrafter"/>
</dbReference>
<keyword evidence="3" id="KW-0378">Hydrolase</keyword>
<feature type="binding site" evidence="2">
    <location>
        <position position="85"/>
    </location>
    <ligand>
        <name>Mg(2+)</name>
        <dbReference type="ChEBI" id="CHEBI:18420"/>
        <label>1</label>
        <note>catalytic</note>
    </ligand>
</feature>
<evidence type="ECO:0000256" key="1">
    <source>
        <dbReference type="ARBA" id="ARBA00009759"/>
    </source>
</evidence>
<gene>
    <name evidence="3" type="primary">suhB</name>
    <name evidence="3" type="ORF">LOKVESSMR4R_03755</name>
</gene>
<feature type="binding site" evidence="2">
    <location>
        <position position="67"/>
    </location>
    <ligand>
        <name>Mg(2+)</name>
        <dbReference type="ChEBI" id="CHEBI:18420"/>
        <label>1</label>
        <note>catalytic</note>
    </ligand>
</feature>
<dbReference type="GO" id="GO:0046872">
    <property type="term" value="F:metal ion binding"/>
    <property type="evidence" value="ECO:0007669"/>
    <property type="project" value="UniProtKB-KW"/>
</dbReference>
<dbReference type="PANTHER" id="PTHR20854:SF4">
    <property type="entry name" value="INOSITOL-1-MONOPHOSPHATASE-RELATED"/>
    <property type="match status" value="1"/>
</dbReference>
<name>A0A1Y0EHW4_9RHOB</name>
<dbReference type="GO" id="GO:0006020">
    <property type="term" value="P:inositol metabolic process"/>
    <property type="evidence" value="ECO:0007669"/>
    <property type="project" value="TreeGrafter"/>
</dbReference>
<dbReference type="InterPro" id="IPR000760">
    <property type="entry name" value="Inositol_monophosphatase-like"/>
</dbReference>
<evidence type="ECO:0000313" key="4">
    <source>
        <dbReference type="Proteomes" id="UP000195273"/>
    </source>
</evidence>
<feature type="binding site" evidence="2">
    <location>
        <position position="206"/>
    </location>
    <ligand>
        <name>Mg(2+)</name>
        <dbReference type="ChEBI" id="CHEBI:18420"/>
        <label>1</label>
        <note>catalytic</note>
    </ligand>
</feature>
<dbReference type="CDD" id="cd01638">
    <property type="entry name" value="CysQ"/>
    <property type="match status" value="1"/>
</dbReference>
<dbReference type="EC" id="3.1.3.25" evidence="3"/>
<dbReference type="Gene3D" id="3.30.540.10">
    <property type="entry name" value="Fructose-1,6-Bisphosphatase, subunit A, domain 1"/>
    <property type="match status" value="1"/>
</dbReference>
<comment type="similarity">
    <text evidence="1">Belongs to the inositol monophosphatase superfamily.</text>
</comment>
<evidence type="ECO:0000313" key="3">
    <source>
        <dbReference type="EMBL" id="ARU03020.1"/>
    </source>
</evidence>
<dbReference type="EMBL" id="CP021431">
    <property type="protein sequence ID" value="ARU03020.1"/>
    <property type="molecule type" value="Genomic_DNA"/>
</dbReference>
<dbReference type="OrthoDB" id="9785695at2"/>
<dbReference type="PANTHER" id="PTHR20854">
    <property type="entry name" value="INOSITOL MONOPHOSPHATASE"/>
    <property type="match status" value="1"/>
</dbReference>
<dbReference type="PRINTS" id="PR00377">
    <property type="entry name" value="IMPHPHTASES"/>
</dbReference>
<accession>A0A1Y0EHW4</accession>
<reference evidence="3 4" key="1">
    <citation type="submission" date="2017-05" db="EMBL/GenBank/DDBJ databases">
        <title>Genome Sequence of Loktanella vestfoldensis Strain SMR4r Isolated from a Culture of the Diatom Skeletonema marinoi.</title>
        <authorList>
            <person name="Topel M."/>
            <person name="Pinder M.I.M."/>
            <person name="Johansson O.N."/>
            <person name="Kourtchenko O."/>
            <person name="Godhe A."/>
            <person name="Clarke A.K."/>
        </authorList>
    </citation>
    <scope>NUCLEOTIDE SEQUENCE [LARGE SCALE GENOMIC DNA]</scope>
    <source>
        <strain evidence="3 4">SMR4r</strain>
    </source>
</reference>
<dbReference type="RefSeq" id="WP_087211959.1">
    <property type="nucleotide sequence ID" value="NZ_CP021431.1"/>
</dbReference>
<sequence>MPESDLALLVAAARKAGAIATGYFGQSPQVTDKPGGAGPVTEADLAVDLMLADFLRDKRPDYGWLSEESQDGPARLSTTRQFVIDPIDGTRAFIAGAKDWSHSLAIVENGAVVAAAVYLPLHDLMFTATRGAGARLNEAPITVSRAALDAATVLASKPNFLPALWKGATLPPFKQAFRSSLAYRLCLVAQGRFDAMLTLRPSWEWDIAAGALIVAEARGIVTDPQGMPLVFNNAHPQVPGVIAAGDDLHADIAARLEPAAPTH</sequence>
<dbReference type="AlphaFoldDB" id="A0A1Y0EHW4"/>
<dbReference type="Pfam" id="PF00459">
    <property type="entry name" value="Inositol_P"/>
    <property type="match status" value="1"/>
</dbReference>
<feature type="binding site" evidence="2">
    <location>
        <position position="87"/>
    </location>
    <ligand>
        <name>Mg(2+)</name>
        <dbReference type="ChEBI" id="CHEBI:18420"/>
        <label>1</label>
        <note>catalytic</note>
    </ligand>
</feature>
<dbReference type="STRING" id="1122181.GCA_000382265_02525"/>
<keyword evidence="2" id="KW-0479">Metal-binding</keyword>
<dbReference type="Proteomes" id="UP000195273">
    <property type="component" value="Chromosome"/>
</dbReference>
<protein>
    <submittedName>
        <fullName evidence="3">Inositol-1-monophosphatase</fullName>
        <ecNumber evidence="3">3.1.3.25</ecNumber>
    </submittedName>
</protein>
<feature type="binding site" evidence="2">
    <location>
        <position position="88"/>
    </location>
    <ligand>
        <name>Mg(2+)</name>
        <dbReference type="ChEBI" id="CHEBI:18420"/>
        <label>1</label>
        <note>catalytic</note>
    </ligand>
</feature>
<keyword evidence="2" id="KW-0460">Magnesium</keyword>
<proteinExistence type="inferred from homology"/>
<evidence type="ECO:0000256" key="2">
    <source>
        <dbReference type="PIRSR" id="PIRSR600760-2"/>
    </source>
</evidence>
<keyword evidence="4" id="KW-1185">Reference proteome</keyword>